<evidence type="ECO:0000256" key="2">
    <source>
        <dbReference type="ARBA" id="ARBA00022884"/>
    </source>
</evidence>
<dbReference type="EC" id="3.1.2.15" evidence="6"/>
<dbReference type="OMA" id="AMYYSEN"/>
<dbReference type="GeneID" id="14909175"/>
<evidence type="ECO:0000256" key="3">
    <source>
        <dbReference type="ARBA" id="ARBA00023187"/>
    </source>
</evidence>
<dbReference type="GO" id="GO:1990904">
    <property type="term" value="C:ribonucleoprotein complex"/>
    <property type="evidence" value="ECO:0007669"/>
    <property type="project" value="UniProtKB-KW"/>
</dbReference>
<dbReference type="InterPro" id="IPR000504">
    <property type="entry name" value="RRM_dom"/>
</dbReference>
<name>G0QP50_ICHMU</name>
<keyword evidence="1" id="KW-0507">mRNA processing</keyword>
<dbReference type="InParanoid" id="G0QP50"/>
<dbReference type="eggNOG" id="KOG0120">
    <property type="taxonomic scope" value="Eukaryota"/>
</dbReference>
<dbReference type="RefSeq" id="XP_004036989.1">
    <property type="nucleotide sequence ID" value="XM_004036941.1"/>
</dbReference>
<gene>
    <name evidence="6" type="ORF">IMG5_064070</name>
</gene>
<dbReference type="EMBL" id="GL983524">
    <property type="protein sequence ID" value="EGR33003.1"/>
    <property type="molecule type" value="Genomic_DNA"/>
</dbReference>
<dbReference type="GO" id="GO:0008380">
    <property type="term" value="P:RNA splicing"/>
    <property type="evidence" value="ECO:0007669"/>
    <property type="project" value="UniProtKB-KW"/>
</dbReference>
<dbReference type="AlphaFoldDB" id="G0QP50"/>
<organism evidence="6 7">
    <name type="scientific">Ichthyophthirius multifiliis</name>
    <name type="common">White spot disease agent</name>
    <name type="synonym">Ich</name>
    <dbReference type="NCBI Taxonomy" id="5932"/>
    <lineage>
        <taxon>Eukaryota</taxon>
        <taxon>Sar</taxon>
        <taxon>Alveolata</taxon>
        <taxon>Ciliophora</taxon>
        <taxon>Intramacronucleata</taxon>
        <taxon>Oligohymenophorea</taxon>
        <taxon>Hymenostomatida</taxon>
        <taxon>Ophryoglenina</taxon>
        <taxon>Ichthyophthirius</taxon>
    </lineage>
</organism>
<dbReference type="Proteomes" id="UP000008983">
    <property type="component" value="Unassembled WGS sequence"/>
</dbReference>
<keyword evidence="2 4" id="KW-0694">RNA-binding</keyword>
<keyword evidence="6" id="KW-0378">Hydrolase</keyword>
<dbReference type="InterPro" id="IPR012677">
    <property type="entry name" value="Nucleotide-bd_a/b_plait_sf"/>
</dbReference>
<evidence type="ECO:0000313" key="7">
    <source>
        <dbReference type="Proteomes" id="UP000008983"/>
    </source>
</evidence>
<dbReference type="FunFam" id="3.30.70.330:FF:000097">
    <property type="entry name" value="U2 snRNP auxiliary factor large subunit"/>
    <property type="match status" value="1"/>
</dbReference>
<sequence length="302" mass="33732">MINVALRQMNLTESCVSTWISQEGNYGFVEFRSADEATRALNSLSSVQILGQQLKVGRPTQYIQQDKTTNPQAKPAVTTGFNQNGQLDILNLLNPGQILPNTLENTAIIQSPVDNQNIINTPNNILNNLNPVANFANSILLNGSLQQPIIPQINTQTNIPLVQNATLSGIPGLDPSKQIPSQIINIKIQVPTQVLVLKNMINDGELIIDEEYKQIEEDVKDECSKHGKVVSIAIPRPSVDDVKAGKEHVLGKGKIYVEYESIEAAREARRYLNGRLFSNRTVQVSYFNYQKYLEQDYDYQIK</sequence>
<protein>
    <submittedName>
        <fullName evidence="6">U2 small nuclear ribonucleoprotein auxiliary factor 2, putative</fullName>
        <ecNumber evidence="6">3.1.2.15</ecNumber>
    </submittedName>
</protein>
<accession>G0QP50</accession>
<keyword evidence="3" id="KW-0508">mRNA splicing</keyword>
<dbReference type="GO" id="GO:0016787">
    <property type="term" value="F:hydrolase activity"/>
    <property type="evidence" value="ECO:0007669"/>
    <property type="project" value="UniProtKB-KW"/>
</dbReference>
<proteinExistence type="predicted"/>
<keyword evidence="7" id="KW-1185">Reference proteome</keyword>
<keyword evidence="6" id="KW-0687">Ribonucleoprotein</keyword>
<feature type="domain" description="RRM" evidence="5">
    <location>
        <begin position="193"/>
        <end position="289"/>
    </location>
</feature>
<dbReference type="InterPro" id="IPR035979">
    <property type="entry name" value="RBD_domain_sf"/>
</dbReference>
<evidence type="ECO:0000313" key="6">
    <source>
        <dbReference type="EMBL" id="EGR33003.1"/>
    </source>
</evidence>
<dbReference type="GO" id="GO:0006397">
    <property type="term" value="P:mRNA processing"/>
    <property type="evidence" value="ECO:0007669"/>
    <property type="project" value="UniProtKB-KW"/>
</dbReference>
<dbReference type="GO" id="GO:0003723">
    <property type="term" value="F:RNA binding"/>
    <property type="evidence" value="ECO:0007669"/>
    <property type="project" value="UniProtKB-UniRule"/>
</dbReference>
<dbReference type="SMART" id="SM00360">
    <property type="entry name" value="RRM"/>
    <property type="match status" value="2"/>
</dbReference>
<dbReference type="SUPFAM" id="SSF54928">
    <property type="entry name" value="RNA-binding domain, RBD"/>
    <property type="match status" value="2"/>
</dbReference>
<dbReference type="Gene3D" id="3.30.70.330">
    <property type="match status" value="2"/>
</dbReference>
<reference evidence="6 7" key="1">
    <citation type="submission" date="2011-07" db="EMBL/GenBank/DDBJ databases">
        <authorList>
            <person name="Coyne R."/>
            <person name="Brami D."/>
            <person name="Johnson J."/>
            <person name="Hostetler J."/>
            <person name="Hannick L."/>
            <person name="Clark T."/>
            <person name="Cassidy-Hanley D."/>
            <person name="Inman J."/>
        </authorList>
    </citation>
    <scope>NUCLEOTIDE SEQUENCE [LARGE SCALE GENOMIC DNA]</scope>
    <source>
        <strain evidence="6 7">G5</strain>
    </source>
</reference>
<dbReference type="PROSITE" id="PS50102">
    <property type="entry name" value="RRM"/>
    <property type="match status" value="1"/>
</dbReference>
<dbReference type="PANTHER" id="PTHR23139">
    <property type="entry name" value="RNA-BINDING PROTEIN"/>
    <property type="match status" value="1"/>
</dbReference>
<evidence type="ECO:0000256" key="1">
    <source>
        <dbReference type="ARBA" id="ARBA00022664"/>
    </source>
</evidence>
<evidence type="ECO:0000259" key="5">
    <source>
        <dbReference type="PROSITE" id="PS50102"/>
    </source>
</evidence>
<dbReference type="OrthoDB" id="10266058at2759"/>
<evidence type="ECO:0000256" key="4">
    <source>
        <dbReference type="PROSITE-ProRule" id="PRU00176"/>
    </source>
</evidence>
<dbReference type="Pfam" id="PF00076">
    <property type="entry name" value="RRM_1"/>
    <property type="match status" value="1"/>
</dbReference>
<dbReference type="CDD" id="cd12232">
    <property type="entry name" value="RRM3_U2AF65"/>
    <property type="match status" value="1"/>
</dbReference>
<dbReference type="STRING" id="857967.G0QP50"/>